<keyword evidence="1" id="KW-1133">Transmembrane helix</keyword>
<accession>A0A6G4WHU3</accession>
<keyword evidence="1" id="KW-0472">Membrane</keyword>
<protein>
    <submittedName>
        <fullName evidence="2">Uncharacterized protein</fullName>
    </submittedName>
</protein>
<evidence type="ECO:0000313" key="2">
    <source>
        <dbReference type="EMBL" id="NGO54169.1"/>
    </source>
</evidence>
<keyword evidence="3" id="KW-1185">Reference proteome</keyword>
<evidence type="ECO:0000313" key="3">
    <source>
        <dbReference type="Proteomes" id="UP001642900"/>
    </source>
</evidence>
<gene>
    <name evidence="2" type="ORF">G6N73_24000</name>
</gene>
<reference evidence="2 3" key="1">
    <citation type="submission" date="2020-02" db="EMBL/GenBank/DDBJ databases">
        <title>Genome sequence of strain CCNWXJ40-4.</title>
        <authorList>
            <person name="Gao J."/>
            <person name="Sun J."/>
        </authorList>
    </citation>
    <scope>NUCLEOTIDE SEQUENCE [LARGE SCALE GENOMIC DNA]</scope>
    <source>
        <strain evidence="2 3">CCNWXJ 40-4</strain>
    </source>
</reference>
<feature type="transmembrane region" description="Helical" evidence="1">
    <location>
        <begin position="12"/>
        <end position="30"/>
    </location>
</feature>
<proteinExistence type="predicted"/>
<evidence type="ECO:0000256" key="1">
    <source>
        <dbReference type="SAM" id="Phobius"/>
    </source>
</evidence>
<dbReference type="AlphaFoldDB" id="A0A6G4WHU3"/>
<comment type="caution">
    <text evidence="2">The sequence shown here is derived from an EMBL/GenBank/DDBJ whole genome shotgun (WGS) entry which is preliminary data.</text>
</comment>
<dbReference type="RefSeq" id="WP_165032239.1">
    <property type="nucleotide sequence ID" value="NZ_JAAKZF010000045.1"/>
</dbReference>
<organism evidence="2 3">
    <name type="scientific">Allomesorhizobium camelthorni</name>
    <dbReference type="NCBI Taxonomy" id="475069"/>
    <lineage>
        <taxon>Bacteria</taxon>
        <taxon>Pseudomonadati</taxon>
        <taxon>Pseudomonadota</taxon>
        <taxon>Alphaproteobacteria</taxon>
        <taxon>Hyphomicrobiales</taxon>
        <taxon>Phyllobacteriaceae</taxon>
        <taxon>Allomesorhizobium</taxon>
    </lineage>
</organism>
<dbReference type="Proteomes" id="UP001642900">
    <property type="component" value="Unassembled WGS sequence"/>
</dbReference>
<keyword evidence="1" id="KW-0812">Transmembrane</keyword>
<sequence length="194" mass="20953">MIGRAAGTVFRDFTLLMVLGFVAMVIWLLPHVNPPAQNANAAPPGNVVVAITWPAGNTDIDLWLTGPGELVPVGYSNKGGVLFDLLRDDLGDRPDATPLNYENAYSRGIVAGEYIVNVHCYRCSVVPQKVDVEISINTGDNRKGARPVATTAVELRVNGEEKTALRFRLDADGRVVPNSMNAVFRPLRAEKGGQ</sequence>
<dbReference type="EMBL" id="JAAKZF010000045">
    <property type="protein sequence ID" value="NGO54169.1"/>
    <property type="molecule type" value="Genomic_DNA"/>
</dbReference>
<name>A0A6G4WHU3_9HYPH</name>